<feature type="region of interest" description="Disordered" evidence="1">
    <location>
        <begin position="623"/>
        <end position="666"/>
    </location>
</feature>
<evidence type="ECO:0000259" key="4">
    <source>
        <dbReference type="Pfam" id="PF23069"/>
    </source>
</evidence>
<evidence type="ECO:0000256" key="2">
    <source>
        <dbReference type="SAM" id="Phobius"/>
    </source>
</evidence>
<comment type="caution">
    <text evidence="5">The sequence shown here is derived from an EMBL/GenBank/DDBJ whole genome shotgun (WGS) entry which is preliminary data.</text>
</comment>
<dbReference type="Proteomes" id="UP001634394">
    <property type="component" value="Unassembled WGS sequence"/>
</dbReference>
<keyword evidence="2" id="KW-0472">Membrane</keyword>
<dbReference type="EMBL" id="JBJQND010000004">
    <property type="protein sequence ID" value="KAL3878924.1"/>
    <property type="molecule type" value="Genomic_DNA"/>
</dbReference>
<sequence>MIILSILKLIWIAYLLERLYLPFVSACTWPTALQNGVWIDSDKGSLTFNATHMSGWRLKTAVSSTVVTEWLCQNTTGDFLIARASNNIDPLKSSFIVFLCLKMTQVSNYSFYYYQHSAEQVNSNNERFAVTFSNSFASFINNLSNICTETPATSEFHMLLKQGYQNESKVYCPDAFLGMFSYTFNNGSTTVCGNRSELWDVCSDRKVMTFNYNACTAMIAYSVAGKVYCVNSLASGSYYYAALYNTDATVNGVTTYRFICLMGSLSGNDVYVSQSPNSCTKTQTPTSVPITANGTSLGAYMYLKAYRFETPSASAAATPNVGAIVGGTIGGLLFLAALVGTVVLLYLCVLKKPSSKKLLEEDDINFKVAETKQSTFTTTIKKVNSLPTIEEEKTDDTLEIEKETEGQQEAKSPIIVEQAENLPKTEEKISIANEILFYKEDTGLDIAQQAPAETAFRPLLCFSPSSLLEKALTLSMSNGNHEEQSDNLTSTSALDGSFTLSIRSSRPSPFSERAITKEPLQEYLENDSVSESSDEDSTQHSAEAIEDQVPFGNRHPKHGYISFADATKFAKNSVSVFDEYGGFPPPRFRHPKNKSPKSKRRRKKKHRNKFKLVSFRSPITVRKSSLRTTSRSTRLSVGSQVSSSNVSISETSRMSSASTDSPVSDNDVDMTVKQTAEAITEQYHGAPAALIRTITVAVIDEMKRKGLLNKQMFTANPDLRGKDTLRSGNKLTIRKPSTPTSTGLGEGSHVGQGPVNVDIP</sequence>
<organism evidence="5 6">
    <name type="scientific">Sinanodonta woodiana</name>
    <name type="common">Chinese pond mussel</name>
    <name type="synonym">Anodonta woodiana</name>
    <dbReference type="NCBI Taxonomy" id="1069815"/>
    <lineage>
        <taxon>Eukaryota</taxon>
        <taxon>Metazoa</taxon>
        <taxon>Spiralia</taxon>
        <taxon>Lophotrochozoa</taxon>
        <taxon>Mollusca</taxon>
        <taxon>Bivalvia</taxon>
        <taxon>Autobranchia</taxon>
        <taxon>Heteroconchia</taxon>
        <taxon>Palaeoheterodonta</taxon>
        <taxon>Unionida</taxon>
        <taxon>Unionoidea</taxon>
        <taxon>Unionidae</taxon>
        <taxon>Unioninae</taxon>
        <taxon>Sinanodonta</taxon>
    </lineage>
</organism>
<name>A0ABD3WY60_SINWO</name>
<evidence type="ECO:0000256" key="1">
    <source>
        <dbReference type="SAM" id="MobiDB-lite"/>
    </source>
</evidence>
<evidence type="ECO:0000313" key="6">
    <source>
        <dbReference type="Proteomes" id="UP001634394"/>
    </source>
</evidence>
<feature type="transmembrane region" description="Helical" evidence="2">
    <location>
        <begin position="321"/>
        <end position="349"/>
    </location>
</feature>
<keyword evidence="2" id="KW-0812">Transmembrane</keyword>
<dbReference type="AlphaFoldDB" id="A0ABD3WY60"/>
<reference evidence="5 6" key="1">
    <citation type="submission" date="2024-11" db="EMBL/GenBank/DDBJ databases">
        <title>Chromosome-level genome assembly of the freshwater bivalve Anodonta woodiana.</title>
        <authorList>
            <person name="Chen X."/>
        </authorList>
    </citation>
    <scope>NUCLEOTIDE SEQUENCE [LARGE SCALE GENOMIC DNA]</scope>
    <source>
        <strain evidence="5">MN2024</strain>
        <tissue evidence="5">Gills</tissue>
    </source>
</reference>
<feature type="compositionally biased region" description="Polar residues" evidence="1">
    <location>
        <begin position="726"/>
        <end position="743"/>
    </location>
</feature>
<feature type="signal peptide" evidence="3">
    <location>
        <begin position="1"/>
        <end position="26"/>
    </location>
</feature>
<evidence type="ECO:0000313" key="5">
    <source>
        <dbReference type="EMBL" id="KAL3878924.1"/>
    </source>
</evidence>
<feature type="region of interest" description="Disordered" evidence="1">
    <location>
        <begin position="580"/>
        <end position="609"/>
    </location>
</feature>
<gene>
    <name evidence="5" type="ORF">ACJMK2_031249</name>
</gene>
<feature type="compositionally biased region" description="Basic residues" evidence="1">
    <location>
        <begin position="587"/>
        <end position="609"/>
    </location>
</feature>
<feature type="region of interest" description="Disordered" evidence="1">
    <location>
        <begin position="719"/>
        <end position="760"/>
    </location>
</feature>
<dbReference type="InterPro" id="IPR055470">
    <property type="entry name" value="DUF7042"/>
</dbReference>
<keyword evidence="6" id="KW-1185">Reference proteome</keyword>
<protein>
    <recommendedName>
        <fullName evidence="4">DUF7042 domain-containing protein</fullName>
    </recommendedName>
</protein>
<accession>A0ABD3WY60</accession>
<evidence type="ECO:0000256" key="3">
    <source>
        <dbReference type="SAM" id="SignalP"/>
    </source>
</evidence>
<keyword evidence="3" id="KW-0732">Signal</keyword>
<feature type="compositionally biased region" description="Polar residues" evidence="1">
    <location>
        <begin position="653"/>
        <end position="664"/>
    </location>
</feature>
<dbReference type="Pfam" id="PF23069">
    <property type="entry name" value="DUF7042"/>
    <property type="match status" value="1"/>
</dbReference>
<proteinExistence type="predicted"/>
<feature type="domain" description="DUF7042" evidence="4">
    <location>
        <begin position="169"/>
        <end position="291"/>
    </location>
</feature>
<feature type="chain" id="PRO_5044891041" description="DUF7042 domain-containing protein" evidence="3">
    <location>
        <begin position="27"/>
        <end position="760"/>
    </location>
</feature>
<feature type="compositionally biased region" description="Low complexity" evidence="1">
    <location>
        <begin position="626"/>
        <end position="652"/>
    </location>
</feature>
<feature type="region of interest" description="Disordered" evidence="1">
    <location>
        <begin position="500"/>
        <end position="541"/>
    </location>
</feature>
<keyword evidence="2" id="KW-1133">Transmembrane helix</keyword>